<dbReference type="AlphaFoldDB" id="A0AAX4HEP2"/>
<reference evidence="6 7" key="1">
    <citation type="submission" date="2023-10" db="EMBL/GenBank/DDBJ databases">
        <title>Draft Genome Sequence of Candida saopaulonensis from a very Premature Infant with Sepsis.</title>
        <authorList>
            <person name="Ning Y."/>
            <person name="Dai R."/>
            <person name="Xiao M."/>
            <person name="Xu Y."/>
            <person name="Yan Q."/>
            <person name="Zhang L."/>
        </authorList>
    </citation>
    <scope>NUCLEOTIDE SEQUENCE [LARGE SCALE GENOMIC DNA]</scope>
    <source>
        <strain evidence="6 7">19XY460</strain>
    </source>
</reference>
<name>A0AAX4HEP2_9ASCO</name>
<gene>
    <name evidence="6" type="ORF">PUMCH_004367</name>
</gene>
<evidence type="ECO:0000313" key="6">
    <source>
        <dbReference type="EMBL" id="WPK26996.1"/>
    </source>
</evidence>
<dbReference type="GO" id="GO:0005737">
    <property type="term" value="C:cytoplasm"/>
    <property type="evidence" value="ECO:0007669"/>
    <property type="project" value="UniProtKB-SubCell"/>
</dbReference>
<evidence type="ECO:0000259" key="5">
    <source>
        <dbReference type="Pfam" id="PF05843"/>
    </source>
</evidence>
<dbReference type="GeneID" id="88175428"/>
<dbReference type="KEGG" id="asau:88175428"/>
<accession>A0AAX4HEP2</accession>
<keyword evidence="7" id="KW-1185">Reference proteome</keyword>
<comment type="function">
    <text evidence="3">Component of the cleavage factor IA (CFIA) complex, which is involved in the endonucleolytic cleavage during polyadenylation-dependent pre-mRNA 3'-end formation.</text>
</comment>
<proteinExistence type="predicted"/>
<evidence type="ECO:0000256" key="1">
    <source>
        <dbReference type="ARBA" id="ARBA00022737"/>
    </source>
</evidence>
<dbReference type="SUPFAM" id="SSF48452">
    <property type="entry name" value="TPR-like"/>
    <property type="match status" value="2"/>
</dbReference>
<feature type="region of interest" description="Disordered" evidence="4">
    <location>
        <begin position="462"/>
        <end position="500"/>
    </location>
</feature>
<dbReference type="InterPro" id="IPR008847">
    <property type="entry name" value="Suf"/>
</dbReference>
<dbReference type="PANTHER" id="PTHR19980:SF0">
    <property type="entry name" value="CLEAVAGE STIMULATION FACTOR SUBUNIT 3"/>
    <property type="match status" value="1"/>
</dbReference>
<dbReference type="InterPro" id="IPR045243">
    <property type="entry name" value="Rna14-like"/>
</dbReference>
<dbReference type="InterPro" id="IPR011990">
    <property type="entry name" value="TPR-like_helical_dom_sf"/>
</dbReference>
<evidence type="ECO:0000256" key="4">
    <source>
        <dbReference type="SAM" id="MobiDB-lite"/>
    </source>
</evidence>
<dbReference type="RefSeq" id="XP_062879375.1">
    <property type="nucleotide sequence ID" value="XM_063023305.1"/>
</dbReference>
<dbReference type="EMBL" id="CP138898">
    <property type="protein sequence ID" value="WPK26996.1"/>
    <property type="molecule type" value="Genomic_DNA"/>
</dbReference>
<keyword evidence="2 3" id="KW-0539">Nucleus</keyword>
<evidence type="ECO:0000256" key="2">
    <source>
        <dbReference type="ARBA" id="ARBA00023242"/>
    </source>
</evidence>
<dbReference type="Pfam" id="PF05843">
    <property type="entry name" value="Suf"/>
    <property type="match status" value="1"/>
</dbReference>
<evidence type="ECO:0000256" key="3">
    <source>
        <dbReference type="RuleBase" id="RU369035"/>
    </source>
</evidence>
<dbReference type="Proteomes" id="UP001338582">
    <property type="component" value="Chromosome 5"/>
</dbReference>
<dbReference type="GO" id="GO:0180010">
    <property type="term" value="P:co-transcriptional mRNA 3'-end processing, cleavage and polyadenylation pathway"/>
    <property type="evidence" value="ECO:0007669"/>
    <property type="project" value="UniProtKB-UniRule"/>
</dbReference>
<sequence length="551" mass="62968">MWADYRKWENELSSPNAASKFIADLSTAYMEVRPWNTEWHNATESLLRRKLFPCSPHDDQAGVVKHQQSLWFRWIDLEKQNKLNLPDPALRYRVEYVYRRAISLLPFVPEIWFRLGQYLQLIDEDNNKSACINLFADGLALNPTSYLLAFQLSELYEKEGDFVKARTVYDDIISLLSKKHEGVRTKIDELIADAAEKAKPVKKQVNENGYNSNDDEDEEAPAPVVIYTEAQAAELEKYETKLADLAKCVTLLYIKLMSLCKRSQGIKEIRAVFKQRKNFKAMGYQFYVVNALHEYYSDNKKTADKVFDLAMKSFSKDGGFLYAYLDYLILSNSIESLKVVFEVAVTSLLKEIASDKETLEIATNNIVLHRTSAKSLKKSQFYTKKIIKRYINFASSYLDLDTVTSLSKRFCQYFPETDGLALFSSRYTLGSYNAIAEYDLANAHNLESDLEDLDDLDEQRPKRRRLAEPAEANNTSTSSGRTDTHKSLPPTPSMAVAQQTQQQLHGFVGNEIYNLLQGLPNAGCFGPKNEHLFNSAKLVELFTHVVLPGEQ</sequence>
<dbReference type="GO" id="GO:0003729">
    <property type="term" value="F:mRNA binding"/>
    <property type="evidence" value="ECO:0007669"/>
    <property type="project" value="TreeGrafter"/>
</dbReference>
<dbReference type="PANTHER" id="PTHR19980">
    <property type="entry name" value="RNA CLEAVAGE STIMULATION FACTOR"/>
    <property type="match status" value="1"/>
</dbReference>
<keyword evidence="3" id="KW-0963">Cytoplasm</keyword>
<dbReference type="Gene3D" id="1.25.40.1040">
    <property type="match status" value="1"/>
</dbReference>
<organism evidence="6 7">
    <name type="scientific">Australozyma saopauloensis</name>
    <dbReference type="NCBI Taxonomy" id="291208"/>
    <lineage>
        <taxon>Eukaryota</taxon>
        <taxon>Fungi</taxon>
        <taxon>Dikarya</taxon>
        <taxon>Ascomycota</taxon>
        <taxon>Saccharomycotina</taxon>
        <taxon>Pichiomycetes</taxon>
        <taxon>Metschnikowiaceae</taxon>
        <taxon>Australozyma</taxon>
    </lineage>
</organism>
<protein>
    <recommendedName>
        <fullName evidence="3">mRNA 3'-end-processing protein RNA14</fullName>
    </recommendedName>
</protein>
<dbReference type="GO" id="GO:0005634">
    <property type="term" value="C:nucleus"/>
    <property type="evidence" value="ECO:0007669"/>
    <property type="project" value="UniProtKB-SubCell"/>
</dbReference>
<feature type="domain" description="Suppressor of forked" evidence="5">
    <location>
        <begin position="1"/>
        <end position="439"/>
    </location>
</feature>
<keyword evidence="3" id="KW-0507">mRNA processing</keyword>
<keyword evidence="1" id="KW-0677">Repeat</keyword>
<feature type="compositionally biased region" description="Polar residues" evidence="4">
    <location>
        <begin position="472"/>
        <end position="481"/>
    </location>
</feature>
<comment type="subcellular location">
    <subcellularLocation>
        <location evidence="3">Nucleus</location>
    </subcellularLocation>
    <subcellularLocation>
        <location evidence="3">Cytoplasm</location>
    </subcellularLocation>
    <text evidence="3">Nucleus and/or cytoplasm.</text>
</comment>
<evidence type="ECO:0000313" key="7">
    <source>
        <dbReference type="Proteomes" id="UP001338582"/>
    </source>
</evidence>